<dbReference type="OrthoDB" id="413520at2759"/>
<evidence type="ECO:0000313" key="3">
    <source>
        <dbReference type="Proteomes" id="UP000015101"/>
    </source>
</evidence>
<accession>T1ER83</accession>
<name>T1ER83_HELRO</name>
<dbReference type="InParanoid" id="T1ER83"/>
<reference evidence="2" key="3">
    <citation type="submission" date="2015-06" db="UniProtKB">
        <authorList>
            <consortium name="EnsemblMetazoa"/>
        </authorList>
    </citation>
    <scope>IDENTIFICATION</scope>
</reference>
<keyword evidence="3" id="KW-1185">Reference proteome</keyword>
<dbReference type="CTD" id="20199083"/>
<dbReference type="EMBL" id="AMQM01000769">
    <property type="status" value="NOT_ANNOTATED_CDS"/>
    <property type="molecule type" value="Genomic_DNA"/>
</dbReference>
<dbReference type="AlphaFoldDB" id="T1ER83"/>
<dbReference type="EMBL" id="KB096742">
    <property type="protein sequence ID" value="ESO02002.1"/>
    <property type="molecule type" value="Genomic_DNA"/>
</dbReference>
<reference evidence="1 3" key="2">
    <citation type="journal article" date="2013" name="Nature">
        <title>Insights into bilaterian evolution from three spiralian genomes.</title>
        <authorList>
            <person name="Simakov O."/>
            <person name="Marletaz F."/>
            <person name="Cho S.J."/>
            <person name="Edsinger-Gonzales E."/>
            <person name="Havlak P."/>
            <person name="Hellsten U."/>
            <person name="Kuo D.H."/>
            <person name="Larsson T."/>
            <person name="Lv J."/>
            <person name="Arendt D."/>
            <person name="Savage R."/>
            <person name="Osoegawa K."/>
            <person name="de Jong P."/>
            <person name="Grimwood J."/>
            <person name="Chapman J.A."/>
            <person name="Shapiro H."/>
            <person name="Aerts A."/>
            <person name="Otillar R.P."/>
            <person name="Terry A.Y."/>
            <person name="Boore J.L."/>
            <person name="Grigoriev I.V."/>
            <person name="Lindberg D.R."/>
            <person name="Seaver E.C."/>
            <person name="Weisblat D.A."/>
            <person name="Putnam N.H."/>
            <person name="Rokhsar D.S."/>
        </authorList>
    </citation>
    <scope>NUCLEOTIDE SEQUENCE</scope>
</reference>
<organism evidence="2 3">
    <name type="scientific">Helobdella robusta</name>
    <name type="common">Californian leech</name>
    <dbReference type="NCBI Taxonomy" id="6412"/>
    <lineage>
        <taxon>Eukaryota</taxon>
        <taxon>Metazoa</taxon>
        <taxon>Spiralia</taxon>
        <taxon>Lophotrochozoa</taxon>
        <taxon>Annelida</taxon>
        <taxon>Clitellata</taxon>
        <taxon>Hirudinea</taxon>
        <taxon>Rhynchobdellida</taxon>
        <taxon>Glossiphoniidae</taxon>
        <taxon>Helobdella</taxon>
    </lineage>
</organism>
<protein>
    <submittedName>
        <fullName evidence="1 2">Uncharacterized protein</fullName>
    </submittedName>
</protein>
<evidence type="ECO:0000313" key="1">
    <source>
        <dbReference type="EMBL" id="ESO02002.1"/>
    </source>
</evidence>
<dbReference type="EnsemblMetazoa" id="HelroT161221">
    <property type="protein sequence ID" value="HelroP161221"/>
    <property type="gene ID" value="HelroG161221"/>
</dbReference>
<dbReference type="PANTHER" id="PTHR12766">
    <property type="entry name" value="DEATH DOMAIN-ASSOCIATED PROTEIN 6 DAXX"/>
    <property type="match status" value="1"/>
</dbReference>
<dbReference type="KEGG" id="hro:HELRODRAFT_161221"/>
<dbReference type="Proteomes" id="UP000015101">
    <property type="component" value="Unassembled WGS sequence"/>
</dbReference>
<proteinExistence type="predicted"/>
<dbReference type="PANTHER" id="PTHR12766:SF7">
    <property type="entry name" value="DEATH DOMAIN-ASSOCIATED PROTEIN 6"/>
    <property type="match status" value="1"/>
</dbReference>
<evidence type="ECO:0000313" key="2">
    <source>
        <dbReference type="EnsemblMetazoa" id="HelroP161221"/>
    </source>
</evidence>
<gene>
    <name evidence="2" type="primary">20199083</name>
    <name evidence="1" type="ORF">HELRODRAFT_161221</name>
</gene>
<dbReference type="GeneID" id="20199083"/>
<dbReference type="HOGENOM" id="CLU_1877666_0_0_1"/>
<reference evidence="3" key="1">
    <citation type="submission" date="2012-12" db="EMBL/GenBank/DDBJ databases">
        <authorList>
            <person name="Hellsten U."/>
            <person name="Grimwood J."/>
            <person name="Chapman J.A."/>
            <person name="Shapiro H."/>
            <person name="Aerts A."/>
            <person name="Otillar R.P."/>
            <person name="Terry A.Y."/>
            <person name="Boore J.L."/>
            <person name="Simakov O."/>
            <person name="Marletaz F."/>
            <person name="Cho S.-J."/>
            <person name="Edsinger-Gonzales E."/>
            <person name="Havlak P."/>
            <person name="Kuo D.-H."/>
            <person name="Larsson T."/>
            <person name="Lv J."/>
            <person name="Arendt D."/>
            <person name="Savage R."/>
            <person name="Osoegawa K."/>
            <person name="de Jong P."/>
            <person name="Lindberg D.R."/>
            <person name="Seaver E.C."/>
            <person name="Weisblat D.A."/>
            <person name="Putnam N.H."/>
            <person name="Grigoriev I.V."/>
            <person name="Rokhsar D.S."/>
        </authorList>
    </citation>
    <scope>NUCLEOTIDE SEQUENCE</scope>
</reference>
<dbReference type="RefSeq" id="XP_009019410.1">
    <property type="nucleotide sequence ID" value="XM_009021162.1"/>
</dbReference>
<sequence length="136" mass="15023">MVYYLHGNDLPCGTAIVYYPHGFRTANGLLSARQWFSIRCPGCTAKLSDENLLFLYLSPSTRAVFQQKPRGGPAPVLEDNVGTGPHSTFCLCRMDDVSGQIHSIDACQVMVGAMEGQIRLGYSHSLMRYGIIYVCK</sequence>